<dbReference type="CDD" id="cd04187">
    <property type="entry name" value="DPM1_like_bac"/>
    <property type="match status" value="1"/>
</dbReference>
<keyword evidence="5" id="KW-0448">Lipopolysaccharide biosynthesis</keyword>
<dbReference type="SUPFAM" id="SSF53448">
    <property type="entry name" value="Nucleotide-diphospho-sugar transferases"/>
    <property type="match status" value="1"/>
</dbReference>
<keyword evidence="6" id="KW-1133">Transmembrane helix</keyword>
<feature type="domain" description="Glycosyltransferase 2-like" evidence="8">
    <location>
        <begin position="18"/>
        <end position="179"/>
    </location>
</feature>
<proteinExistence type="predicted"/>
<keyword evidence="1" id="KW-1003">Cell membrane</keyword>
<dbReference type="InterPro" id="IPR001173">
    <property type="entry name" value="Glyco_trans_2-like"/>
</dbReference>
<dbReference type="GO" id="GO:0005886">
    <property type="term" value="C:plasma membrane"/>
    <property type="evidence" value="ECO:0007669"/>
    <property type="project" value="TreeGrafter"/>
</dbReference>
<keyword evidence="10" id="KW-1185">Reference proteome</keyword>
<dbReference type="InterPro" id="IPR050256">
    <property type="entry name" value="Glycosyltransferase_2"/>
</dbReference>
<accession>A0A1A8XWC9</accession>
<evidence type="ECO:0000313" key="10">
    <source>
        <dbReference type="Proteomes" id="UP000199600"/>
    </source>
</evidence>
<evidence type="ECO:0000256" key="2">
    <source>
        <dbReference type="ARBA" id="ARBA00022676"/>
    </source>
</evidence>
<evidence type="ECO:0000256" key="7">
    <source>
        <dbReference type="ARBA" id="ARBA00023136"/>
    </source>
</evidence>
<dbReference type="RefSeq" id="WP_186411413.1">
    <property type="nucleotide sequence ID" value="NZ_FLQY01000219.1"/>
</dbReference>
<dbReference type="InterPro" id="IPR029044">
    <property type="entry name" value="Nucleotide-diphossugar_trans"/>
</dbReference>
<protein>
    <submittedName>
        <fullName evidence="9">Group 2 family glycosyl transferase</fullName>
    </submittedName>
</protein>
<dbReference type="EMBL" id="FLQY01000219">
    <property type="protein sequence ID" value="SBT08917.1"/>
    <property type="molecule type" value="Genomic_DNA"/>
</dbReference>
<reference evidence="9 10" key="1">
    <citation type="submission" date="2016-06" db="EMBL/GenBank/DDBJ databases">
        <authorList>
            <person name="Kjaerup R.B."/>
            <person name="Dalgaard T.S."/>
            <person name="Juul-Madsen H.R."/>
        </authorList>
    </citation>
    <scope>NUCLEOTIDE SEQUENCE [LARGE SCALE GENOMIC DNA]</scope>
    <source>
        <strain evidence="9">2</strain>
    </source>
</reference>
<dbReference type="GO" id="GO:0009103">
    <property type="term" value="P:lipopolysaccharide biosynthetic process"/>
    <property type="evidence" value="ECO:0007669"/>
    <property type="project" value="UniProtKB-KW"/>
</dbReference>
<keyword evidence="7" id="KW-0472">Membrane</keyword>
<keyword evidence="2" id="KW-0328">Glycosyltransferase</keyword>
<evidence type="ECO:0000313" key="9">
    <source>
        <dbReference type="EMBL" id="SBT08917.1"/>
    </source>
</evidence>
<evidence type="ECO:0000256" key="3">
    <source>
        <dbReference type="ARBA" id="ARBA00022679"/>
    </source>
</evidence>
<dbReference type="Gene3D" id="3.90.550.10">
    <property type="entry name" value="Spore Coat Polysaccharide Biosynthesis Protein SpsA, Chain A"/>
    <property type="match status" value="1"/>
</dbReference>
<evidence type="ECO:0000256" key="1">
    <source>
        <dbReference type="ARBA" id="ARBA00022475"/>
    </source>
</evidence>
<evidence type="ECO:0000259" key="8">
    <source>
        <dbReference type="Pfam" id="PF00535"/>
    </source>
</evidence>
<dbReference type="PANTHER" id="PTHR48090">
    <property type="entry name" value="UNDECAPRENYL-PHOSPHATE 4-DEOXY-4-FORMAMIDO-L-ARABINOSE TRANSFERASE-RELATED"/>
    <property type="match status" value="1"/>
</dbReference>
<keyword evidence="3 9" id="KW-0808">Transferase</keyword>
<dbReference type="FunFam" id="3.90.550.10:FF:000170">
    <property type="entry name" value="Dolichol-phosphate mannosyltransferase"/>
    <property type="match status" value="1"/>
</dbReference>
<evidence type="ECO:0000256" key="5">
    <source>
        <dbReference type="ARBA" id="ARBA00022985"/>
    </source>
</evidence>
<name>A0A1A8XWC9_9RHOO</name>
<sequence length="250" mass="27687">MTSPTASTTAHLETPRLSVVVPAYNEEENIVPLADEIIAALASLSGGFELILVDDASTDSTARVIGQIKNPQVRAVYHRINCGQSAAIGSGFQAARGEWVATLDGDGQNDPADLPAMLEKAIHDSVDCVTGVRRKRQDNFIRRFSSRVANGFRNWITGDQVSDSGCGIRVVRRAALREIPVFNGMHRFLPTLLRGQGYTVAETTVNHRERLRGTSKYGVHNRLWRGIRDCFGIRWYLKRAVRSDRLGKSR</sequence>
<evidence type="ECO:0000256" key="6">
    <source>
        <dbReference type="ARBA" id="ARBA00022989"/>
    </source>
</evidence>
<keyword evidence="4" id="KW-0812">Transmembrane</keyword>
<organism evidence="9 10">
    <name type="scientific">Candidatus Propionivibrio aalborgensis</name>
    <dbReference type="NCBI Taxonomy" id="1860101"/>
    <lineage>
        <taxon>Bacteria</taxon>
        <taxon>Pseudomonadati</taxon>
        <taxon>Pseudomonadota</taxon>
        <taxon>Betaproteobacteria</taxon>
        <taxon>Rhodocyclales</taxon>
        <taxon>Rhodocyclaceae</taxon>
        <taxon>Propionivibrio</taxon>
    </lineage>
</organism>
<evidence type="ECO:0000256" key="4">
    <source>
        <dbReference type="ARBA" id="ARBA00022692"/>
    </source>
</evidence>
<dbReference type="Pfam" id="PF00535">
    <property type="entry name" value="Glycos_transf_2"/>
    <property type="match status" value="1"/>
</dbReference>
<dbReference type="PANTHER" id="PTHR48090:SF3">
    <property type="entry name" value="UNDECAPRENYL-PHOSPHATE 4-DEOXY-4-FORMAMIDO-L-ARABINOSE TRANSFERASE"/>
    <property type="match status" value="1"/>
</dbReference>
<dbReference type="AlphaFoldDB" id="A0A1A8XWC9"/>
<gene>
    <name evidence="9" type="ORF">PROAA_2960002</name>
</gene>
<dbReference type="GO" id="GO:0099621">
    <property type="term" value="F:undecaprenyl-phosphate 4-deoxy-4-formamido-L-arabinose transferase activity"/>
    <property type="evidence" value="ECO:0007669"/>
    <property type="project" value="TreeGrafter"/>
</dbReference>
<dbReference type="Proteomes" id="UP000199600">
    <property type="component" value="Unassembled WGS sequence"/>
</dbReference>